<dbReference type="OrthoDB" id="9984778at2759"/>
<dbReference type="GO" id="GO:0061630">
    <property type="term" value="F:ubiquitin protein ligase activity"/>
    <property type="evidence" value="ECO:0007669"/>
    <property type="project" value="UniProtKB-EC"/>
</dbReference>
<feature type="signal peptide" evidence="12">
    <location>
        <begin position="1"/>
        <end position="18"/>
    </location>
</feature>
<dbReference type="GO" id="GO:0008270">
    <property type="term" value="F:zinc ion binding"/>
    <property type="evidence" value="ECO:0007669"/>
    <property type="project" value="UniProtKB-KW"/>
</dbReference>
<dbReference type="Gene3D" id="1.10.150.240">
    <property type="entry name" value="Putative phosphatase, domain 2"/>
    <property type="match status" value="1"/>
</dbReference>
<evidence type="ECO:0000256" key="4">
    <source>
        <dbReference type="ARBA" id="ARBA00012483"/>
    </source>
</evidence>
<dbReference type="InterPro" id="IPR023198">
    <property type="entry name" value="PGP-like_dom2"/>
</dbReference>
<feature type="chain" id="PRO_5040208544" description="RING-type E3 ubiquitin transferase" evidence="12">
    <location>
        <begin position="19"/>
        <end position="972"/>
    </location>
</feature>
<name>A0A9P8Q4V0_WICPI</name>
<dbReference type="SUPFAM" id="SSF56784">
    <property type="entry name" value="HAD-like"/>
    <property type="match status" value="1"/>
</dbReference>
<feature type="transmembrane region" description="Helical" evidence="11">
    <location>
        <begin position="615"/>
        <end position="637"/>
    </location>
</feature>
<protein>
    <recommendedName>
        <fullName evidence="4">RING-type E3 ubiquitin transferase</fullName>
        <ecNumber evidence="4">2.3.2.27</ecNumber>
    </recommendedName>
</protein>
<evidence type="ECO:0000256" key="10">
    <source>
        <dbReference type="PROSITE-ProRule" id="PRU00175"/>
    </source>
</evidence>
<keyword evidence="9 11" id="KW-0472">Membrane</keyword>
<keyword evidence="15" id="KW-1185">Reference proteome</keyword>
<dbReference type="GO" id="GO:0016791">
    <property type="term" value="F:phosphatase activity"/>
    <property type="evidence" value="ECO:0007669"/>
    <property type="project" value="TreeGrafter"/>
</dbReference>
<feature type="domain" description="RING-type" evidence="13">
    <location>
        <begin position="689"/>
        <end position="743"/>
    </location>
</feature>
<feature type="transmembrane region" description="Helical" evidence="11">
    <location>
        <begin position="581"/>
        <end position="603"/>
    </location>
</feature>
<dbReference type="Gene3D" id="3.40.50.1000">
    <property type="entry name" value="HAD superfamily/HAD-like"/>
    <property type="match status" value="1"/>
</dbReference>
<keyword evidence="7" id="KW-0833">Ubl conjugation pathway</keyword>
<keyword evidence="12" id="KW-0732">Signal</keyword>
<reference evidence="14" key="2">
    <citation type="submission" date="2021-01" db="EMBL/GenBank/DDBJ databases">
        <authorList>
            <person name="Schikora-Tamarit M.A."/>
        </authorList>
    </citation>
    <scope>NUCLEOTIDE SEQUENCE</scope>
    <source>
        <strain evidence="14">CBS2887</strain>
    </source>
</reference>
<comment type="catalytic activity">
    <reaction evidence="1">
        <text>S-ubiquitinyl-[E2 ubiquitin-conjugating enzyme]-L-cysteine + [acceptor protein]-L-lysine = [E2 ubiquitin-conjugating enzyme]-L-cysteine + N(6)-ubiquitinyl-[acceptor protein]-L-lysine.</text>
        <dbReference type="EC" id="2.3.2.27"/>
    </reaction>
</comment>
<evidence type="ECO:0000256" key="1">
    <source>
        <dbReference type="ARBA" id="ARBA00000900"/>
    </source>
</evidence>
<dbReference type="SUPFAM" id="SSF57850">
    <property type="entry name" value="RING/U-box"/>
    <property type="match status" value="1"/>
</dbReference>
<dbReference type="PROSITE" id="PS50089">
    <property type="entry name" value="ZF_RING_2"/>
    <property type="match status" value="1"/>
</dbReference>
<dbReference type="InterPro" id="IPR036412">
    <property type="entry name" value="HAD-like_sf"/>
</dbReference>
<comment type="subcellular location">
    <subcellularLocation>
        <location evidence="2">Endomembrane system</location>
        <topology evidence="2">Multi-pass membrane protein</topology>
    </subcellularLocation>
</comment>
<evidence type="ECO:0000313" key="14">
    <source>
        <dbReference type="EMBL" id="KAH3684086.1"/>
    </source>
</evidence>
<reference evidence="14" key="1">
    <citation type="journal article" date="2021" name="Open Biol.">
        <title>Shared evolutionary footprints suggest mitochondrial oxidative damage underlies multiple complex I losses in fungi.</title>
        <authorList>
            <person name="Schikora-Tamarit M.A."/>
            <person name="Marcet-Houben M."/>
            <person name="Nosek J."/>
            <person name="Gabaldon T."/>
        </authorList>
    </citation>
    <scope>NUCLEOTIDE SEQUENCE</scope>
    <source>
        <strain evidence="14">CBS2887</strain>
    </source>
</reference>
<dbReference type="SMART" id="SM00184">
    <property type="entry name" value="RING"/>
    <property type="match status" value="1"/>
</dbReference>
<feature type="transmembrane region" description="Helical" evidence="11">
    <location>
        <begin position="528"/>
        <end position="545"/>
    </location>
</feature>
<dbReference type="InterPro" id="IPR023214">
    <property type="entry name" value="HAD_sf"/>
</dbReference>
<accession>A0A9P8Q4V0</accession>
<organism evidence="14 15">
    <name type="scientific">Wickerhamomyces pijperi</name>
    <name type="common">Yeast</name>
    <name type="synonym">Pichia pijperi</name>
    <dbReference type="NCBI Taxonomy" id="599730"/>
    <lineage>
        <taxon>Eukaryota</taxon>
        <taxon>Fungi</taxon>
        <taxon>Dikarya</taxon>
        <taxon>Ascomycota</taxon>
        <taxon>Saccharomycotina</taxon>
        <taxon>Saccharomycetes</taxon>
        <taxon>Phaffomycetales</taxon>
        <taxon>Wickerhamomycetaceae</taxon>
        <taxon>Wickerhamomyces</taxon>
    </lineage>
</organism>
<dbReference type="EC" id="2.3.2.27" evidence="4"/>
<evidence type="ECO:0000256" key="7">
    <source>
        <dbReference type="ARBA" id="ARBA00022786"/>
    </source>
</evidence>
<sequence>MNRYNLIFLIIFFTFILPGPPSTPITSREQYHQLQLFRQHLSQSFDLLKNSTFNHNYGNLTGYMLSYQEALDAKGEINQTYPLPGKDYDHYANNQEFSILPDLITNKAIDVWNLNKGTSENSNYYTNVTSKLKGSFKRHNETTLTKLPLQLPTYLEHLEDVNPDFPQQPIENYPAAPPRLVGNITELEGISKMELRIISTIEGEYFNKVDDVVKFVRLDIQVSDELEYDKQTIESSGFYFVESGNIVTATNSAKFFSLYGGLQHLTLNERNFLNSKNLTIEFMRSILFDEKQEDRISEAEADFSYLTSVFDKSQNHCEYVTYFHIDAVQLTKDQIKEIDEELKNPIGRPIDFSKIPKINMKGLMYSPDCAIEIEFPGAEGVKSEIENFRLNKVVIAGIALLFAQIFLLLKQMGHSNTPSTISRISYYTIWLMSLVDGSLAMLYLIGSAIYNKLYLPFIVSAFLAFILASIFEIRFLINISMVQYNERTMTLLSAFQGRAMDDPEQQNIIQQPPPEDESQISSAVYTRFFFTLIVFTFVLLNSLMWPKDLRATFERVALLFLNSYWLPQVYRNVVKGSNNSFQWWFILGTTIVRLIPVFYVFVFKSNVFDHHQDVGLFKLITFWLAVQIGLLGLQSWFGARFFLPKAWLPNTYNYHPSLTKEDVITGKFGIEFNEQTNKDIADGFFQMDCAICMDVIRIELDDGKKHLHNNNRKEWMVTPCHHVFHSECLERHLRYKLQCPICHLDGLLINTEDTFTIVANEILSSYNKGPLTWDVRLNLQGRTGDDVSRLCCEIFGLPITAQEWKEQNIKKQSVLWKSCKLLPGAEDLIKYLKREGIPFALATSSARDNYLKKTGHLREIFDLFGEHIVTGDDPRIPEGKGKPFPDIYLTALGSLNSELSREGKSEILPSETLVFEDGLSGVKAGLAAGAFVVWVPHKEVRKLMNGEEHQHVKDSGVILDELTGFKPEDYGL</sequence>
<dbReference type="InterPro" id="IPR001841">
    <property type="entry name" value="Znf_RING"/>
</dbReference>
<keyword evidence="6 11" id="KW-0812">Transmembrane</keyword>
<keyword evidence="8 11" id="KW-1133">Transmembrane helix</keyword>
<dbReference type="GO" id="GO:0012505">
    <property type="term" value="C:endomembrane system"/>
    <property type="evidence" value="ECO:0007669"/>
    <property type="project" value="UniProtKB-SubCell"/>
</dbReference>
<comment type="caution">
    <text evidence="14">The sequence shown here is derived from an EMBL/GenBank/DDBJ whole genome shotgun (WGS) entry which is preliminary data.</text>
</comment>
<dbReference type="EMBL" id="JAEUBG010002744">
    <property type="protein sequence ID" value="KAH3684086.1"/>
    <property type="molecule type" value="Genomic_DNA"/>
</dbReference>
<evidence type="ECO:0000256" key="8">
    <source>
        <dbReference type="ARBA" id="ARBA00022989"/>
    </source>
</evidence>
<dbReference type="Proteomes" id="UP000774326">
    <property type="component" value="Unassembled WGS sequence"/>
</dbReference>
<gene>
    <name evidence="14" type="ORF">WICPIJ_004942</name>
</gene>
<feature type="transmembrane region" description="Helical" evidence="11">
    <location>
        <begin position="393"/>
        <end position="412"/>
    </location>
</feature>
<comment type="pathway">
    <text evidence="3">Protein modification; protein ubiquitination.</text>
</comment>
<proteinExistence type="predicted"/>
<evidence type="ECO:0000256" key="6">
    <source>
        <dbReference type="ARBA" id="ARBA00022692"/>
    </source>
</evidence>
<evidence type="ECO:0000256" key="12">
    <source>
        <dbReference type="SAM" id="SignalP"/>
    </source>
</evidence>
<dbReference type="AlphaFoldDB" id="A0A9P8Q4V0"/>
<dbReference type="PANTHER" id="PTHR18901:SF38">
    <property type="entry name" value="PSEUDOURIDINE-5'-PHOSPHATASE"/>
    <property type="match status" value="1"/>
</dbReference>
<dbReference type="Pfam" id="PF00702">
    <property type="entry name" value="Hydrolase"/>
    <property type="match status" value="1"/>
</dbReference>
<evidence type="ECO:0000259" key="13">
    <source>
        <dbReference type="PROSITE" id="PS50089"/>
    </source>
</evidence>
<dbReference type="InterPro" id="IPR021319">
    <property type="entry name" value="DUF2921"/>
</dbReference>
<feature type="transmembrane region" description="Helical" evidence="11">
    <location>
        <begin position="457"/>
        <end position="477"/>
    </location>
</feature>
<keyword evidence="10" id="KW-0479">Metal-binding</keyword>
<evidence type="ECO:0000256" key="5">
    <source>
        <dbReference type="ARBA" id="ARBA00022679"/>
    </source>
</evidence>
<dbReference type="InterPro" id="IPR013083">
    <property type="entry name" value="Znf_RING/FYVE/PHD"/>
</dbReference>
<evidence type="ECO:0000256" key="11">
    <source>
        <dbReference type="SAM" id="Phobius"/>
    </source>
</evidence>
<dbReference type="Pfam" id="PF11145">
    <property type="entry name" value="DUF2921"/>
    <property type="match status" value="1"/>
</dbReference>
<evidence type="ECO:0000256" key="2">
    <source>
        <dbReference type="ARBA" id="ARBA00004127"/>
    </source>
</evidence>
<evidence type="ECO:0000313" key="15">
    <source>
        <dbReference type="Proteomes" id="UP000774326"/>
    </source>
</evidence>
<keyword evidence="5" id="KW-0808">Transferase</keyword>
<feature type="transmembrane region" description="Helical" evidence="11">
    <location>
        <begin position="424"/>
        <end position="445"/>
    </location>
</feature>
<evidence type="ECO:0000256" key="9">
    <source>
        <dbReference type="ARBA" id="ARBA00023136"/>
    </source>
</evidence>
<keyword evidence="10" id="KW-0863">Zinc-finger</keyword>
<keyword evidence="10" id="KW-0862">Zinc</keyword>
<evidence type="ECO:0000256" key="3">
    <source>
        <dbReference type="ARBA" id="ARBA00004906"/>
    </source>
</evidence>
<dbReference type="Pfam" id="PF13923">
    <property type="entry name" value="zf-C3HC4_2"/>
    <property type="match status" value="1"/>
</dbReference>
<dbReference type="Gene3D" id="3.30.40.10">
    <property type="entry name" value="Zinc/RING finger domain, C3HC4 (zinc finger)"/>
    <property type="match status" value="1"/>
</dbReference>
<dbReference type="PANTHER" id="PTHR18901">
    <property type="entry name" value="2-DEOXYGLUCOSE-6-PHOSPHATE PHOSPHATASE 2"/>
    <property type="match status" value="1"/>
</dbReference>